<proteinExistence type="predicted"/>
<feature type="region of interest" description="Disordered" evidence="1">
    <location>
        <begin position="507"/>
        <end position="532"/>
    </location>
</feature>
<keyword evidence="2" id="KW-0812">Transmembrane</keyword>
<feature type="compositionally biased region" description="Polar residues" evidence="1">
    <location>
        <begin position="312"/>
        <end position="326"/>
    </location>
</feature>
<name>A0A9P4MWF2_9PLEO</name>
<dbReference type="EMBL" id="ML993863">
    <property type="protein sequence ID" value="KAF2205072.1"/>
    <property type="molecule type" value="Genomic_DNA"/>
</dbReference>
<feature type="compositionally biased region" description="Polar residues" evidence="1">
    <location>
        <begin position="507"/>
        <end position="518"/>
    </location>
</feature>
<dbReference type="AlphaFoldDB" id="A0A9P4MWF2"/>
<evidence type="ECO:0000256" key="1">
    <source>
        <dbReference type="SAM" id="MobiDB-lite"/>
    </source>
</evidence>
<protein>
    <submittedName>
        <fullName evidence="3">Uncharacterized protein</fullName>
    </submittedName>
</protein>
<evidence type="ECO:0000256" key="2">
    <source>
        <dbReference type="SAM" id="Phobius"/>
    </source>
</evidence>
<keyword evidence="2" id="KW-0472">Membrane</keyword>
<feature type="compositionally biased region" description="Gly residues" evidence="1">
    <location>
        <begin position="520"/>
        <end position="532"/>
    </location>
</feature>
<organism evidence="3 4">
    <name type="scientific">Delitschia confertaspora ATCC 74209</name>
    <dbReference type="NCBI Taxonomy" id="1513339"/>
    <lineage>
        <taxon>Eukaryota</taxon>
        <taxon>Fungi</taxon>
        <taxon>Dikarya</taxon>
        <taxon>Ascomycota</taxon>
        <taxon>Pezizomycotina</taxon>
        <taxon>Dothideomycetes</taxon>
        <taxon>Pleosporomycetidae</taxon>
        <taxon>Pleosporales</taxon>
        <taxon>Delitschiaceae</taxon>
        <taxon>Delitschia</taxon>
    </lineage>
</organism>
<comment type="caution">
    <text evidence="3">The sequence shown here is derived from an EMBL/GenBank/DDBJ whole genome shotgun (WGS) entry which is preliminary data.</text>
</comment>
<feature type="transmembrane region" description="Helical" evidence="2">
    <location>
        <begin position="35"/>
        <end position="55"/>
    </location>
</feature>
<evidence type="ECO:0000313" key="4">
    <source>
        <dbReference type="Proteomes" id="UP000799536"/>
    </source>
</evidence>
<keyword evidence="2" id="KW-1133">Transmembrane helix</keyword>
<feature type="compositionally biased region" description="Basic and acidic residues" evidence="1">
    <location>
        <begin position="328"/>
        <end position="340"/>
    </location>
</feature>
<gene>
    <name evidence="3" type="ORF">GQ43DRAFT_489496</name>
</gene>
<evidence type="ECO:0000313" key="3">
    <source>
        <dbReference type="EMBL" id="KAF2205072.1"/>
    </source>
</evidence>
<dbReference type="Proteomes" id="UP000799536">
    <property type="component" value="Unassembled WGS sequence"/>
</dbReference>
<feature type="transmembrane region" description="Helical" evidence="2">
    <location>
        <begin position="67"/>
        <end position="88"/>
    </location>
</feature>
<reference evidence="3" key="1">
    <citation type="journal article" date="2020" name="Stud. Mycol.">
        <title>101 Dothideomycetes genomes: a test case for predicting lifestyles and emergence of pathogens.</title>
        <authorList>
            <person name="Haridas S."/>
            <person name="Albert R."/>
            <person name="Binder M."/>
            <person name="Bloem J."/>
            <person name="Labutti K."/>
            <person name="Salamov A."/>
            <person name="Andreopoulos B."/>
            <person name="Baker S."/>
            <person name="Barry K."/>
            <person name="Bills G."/>
            <person name="Bluhm B."/>
            <person name="Cannon C."/>
            <person name="Castanera R."/>
            <person name="Culley D."/>
            <person name="Daum C."/>
            <person name="Ezra D."/>
            <person name="Gonzalez J."/>
            <person name="Henrissat B."/>
            <person name="Kuo A."/>
            <person name="Liang C."/>
            <person name="Lipzen A."/>
            <person name="Lutzoni F."/>
            <person name="Magnuson J."/>
            <person name="Mondo S."/>
            <person name="Nolan M."/>
            <person name="Ohm R."/>
            <person name="Pangilinan J."/>
            <person name="Park H.-J."/>
            <person name="Ramirez L."/>
            <person name="Alfaro M."/>
            <person name="Sun H."/>
            <person name="Tritt A."/>
            <person name="Yoshinaga Y."/>
            <person name="Zwiers L.-H."/>
            <person name="Turgeon B."/>
            <person name="Goodwin S."/>
            <person name="Spatafora J."/>
            <person name="Crous P."/>
            <person name="Grigoriev I."/>
        </authorList>
    </citation>
    <scope>NUCLEOTIDE SEQUENCE</scope>
    <source>
        <strain evidence="3">ATCC 74209</strain>
    </source>
</reference>
<sequence length="532" mass="59010">MITIIALAASCAFMVQKKALLTFSRNGRYFHLGGIGKYLIAQTLAIFFPPAAFAFCKIPDREKSDFAVNLVLLCCYPLALLHASTYIWECYFLRKRMCCPTFFKQTHGLPHFRRQKAAERSTSSAPHPLNIRSMTTLERCQTLGDLPSPPARPSIPPILAQHSANDRAQNRLHRLDHSAPDATRSTPEHHILLQTIEEGKACRTSDFTGDRSEWGPVEPAKPQTIQVHPAMDSEPDKLVVINNRLYGYVGTLDANQDIIFGDENLKVTTATESKKQPDPPKFSSFLELPPPIHQSPSTRVSGVSDLRRRSLNTDASSLFSQRSSNPRSHHDGSTRARFPPEQKLSTTRSDDVSIAHSGYLKDSTHKKLHQTHRSKCHLCCKCRECYTRYTRHCQESGHSKDHEHHECDLSHSQVMHHQENHHPYECVCNACTGGLGIPDGWGEHVADCLCDICQPPSQKRGASWLTTFLYGKSDENVIAEAPDVAHDGNLHGGSAYGGSIQGGSVYGRSTRSIRSSNRGYGPGHSGFGGVGM</sequence>
<feature type="region of interest" description="Disordered" evidence="1">
    <location>
        <begin position="270"/>
        <end position="351"/>
    </location>
</feature>
<keyword evidence="4" id="KW-1185">Reference proteome</keyword>
<accession>A0A9P4MWF2</accession>